<proteinExistence type="predicted"/>
<evidence type="ECO:0000256" key="1">
    <source>
        <dbReference type="SAM" id="Phobius"/>
    </source>
</evidence>
<comment type="caution">
    <text evidence="2">The sequence shown here is derived from an EMBL/GenBank/DDBJ whole genome shotgun (WGS) entry which is preliminary data.</text>
</comment>
<feature type="transmembrane region" description="Helical" evidence="1">
    <location>
        <begin position="230"/>
        <end position="250"/>
    </location>
</feature>
<dbReference type="Proteomes" id="UP001277471">
    <property type="component" value="Unassembled WGS sequence"/>
</dbReference>
<evidence type="ECO:0000313" key="2">
    <source>
        <dbReference type="EMBL" id="MDX5955920.1"/>
    </source>
</evidence>
<organism evidence="2 3">
    <name type="scientific">Azospirillum brasilense</name>
    <dbReference type="NCBI Taxonomy" id="192"/>
    <lineage>
        <taxon>Bacteria</taxon>
        <taxon>Pseudomonadati</taxon>
        <taxon>Pseudomonadota</taxon>
        <taxon>Alphaproteobacteria</taxon>
        <taxon>Rhodospirillales</taxon>
        <taxon>Azospirillaceae</taxon>
        <taxon>Azospirillum</taxon>
    </lineage>
</organism>
<feature type="transmembrane region" description="Helical" evidence="1">
    <location>
        <begin position="156"/>
        <end position="176"/>
    </location>
</feature>
<keyword evidence="1" id="KW-0812">Transmembrane</keyword>
<keyword evidence="1" id="KW-0472">Membrane</keyword>
<evidence type="ECO:0000313" key="3">
    <source>
        <dbReference type="Proteomes" id="UP001277471"/>
    </source>
</evidence>
<feature type="transmembrane region" description="Helical" evidence="1">
    <location>
        <begin position="123"/>
        <end position="144"/>
    </location>
</feature>
<dbReference type="RefSeq" id="WP_146206614.1">
    <property type="nucleotide sequence ID" value="NZ_CP012918.1"/>
</dbReference>
<dbReference type="InterPro" id="IPR036927">
    <property type="entry name" value="Cyt_c_oxase-like_su1_sf"/>
</dbReference>
<feature type="transmembrane region" description="Helical" evidence="1">
    <location>
        <begin position="26"/>
        <end position="44"/>
    </location>
</feature>
<dbReference type="SUPFAM" id="SSF81442">
    <property type="entry name" value="Cytochrome c oxidase subunit I-like"/>
    <property type="match status" value="1"/>
</dbReference>
<keyword evidence="3" id="KW-1185">Reference proteome</keyword>
<feature type="transmembrane region" description="Helical" evidence="1">
    <location>
        <begin position="100"/>
        <end position="117"/>
    </location>
</feature>
<name>A0ABU4PE90_AZOBR</name>
<feature type="transmembrane region" description="Helical" evidence="1">
    <location>
        <begin position="288"/>
        <end position="311"/>
    </location>
</feature>
<gene>
    <name evidence="2" type="ORF">SIM66_32650</name>
</gene>
<evidence type="ECO:0008006" key="4">
    <source>
        <dbReference type="Google" id="ProtNLM"/>
    </source>
</evidence>
<accession>A0ABU4PE90</accession>
<keyword evidence="1" id="KW-1133">Transmembrane helix</keyword>
<feature type="transmembrane region" description="Helical" evidence="1">
    <location>
        <begin position="196"/>
        <end position="218"/>
    </location>
</feature>
<feature type="transmembrane region" description="Helical" evidence="1">
    <location>
        <begin position="395"/>
        <end position="415"/>
    </location>
</feature>
<sequence>MPMSFSPTMAAGAPDRLLPPSVPFRFFGSAILFNAAAWLALALGDDPVTGYLGGKGPVLAALHLLTLGVLATTALGAAYQLLPMATARPVRSVRWSQASFWLFVPGVALFASGLTVGERTLTHAGAVLLSSGLAVFVALTVDNLRGTADMPLVRRHVQLALVSLVAVVLLGLVLLSDFDHGLLPNHPSVAMVHMALAGYGFMGMLVMGFSTILVPMLALAHAPDVRLGRWVLGLAASGLMLVLAGGVAGVRFALPLAAIVGLAAGLLHVHAMAGVLKRRMRRRLGTSFVLIRVGWGFLIASLVLALALSLGAPLPPALLGVLLVPGWLLTTLFGFLQRIMPTLAQAHLSVPGARVPLVSALTAETPLKVHAMSHLSAVALLASATVLGSEVLVRLAAGGGLIAAIAFGFFAVILFHRAGACRQGE</sequence>
<feature type="transmembrane region" description="Helical" evidence="1">
    <location>
        <begin position="256"/>
        <end position="276"/>
    </location>
</feature>
<dbReference type="EMBL" id="JAWXYC010000007">
    <property type="protein sequence ID" value="MDX5955920.1"/>
    <property type="molecule type" value="Genomic_DNA"/>
</dbReference>
<feature type="transmembrane region" description="Helical" evidence="1">
    <location>
        <begin position="56"/>
        <end position="79"/>
    </location>
</feature>
<feature type="transmembrane region" description="Helical" evidence="1">
    <location>
        <begin position="317"/>
        <end position="336"/>
    </location>
</feature>
<reference evidence="2 3" key="1">
    <citation type="submission" date="2023-11" db="EMBL/GenBank/DDBJ databases">
        <title>MicrobeMod: A computational toolkit for identifying prokaryotic methylation and restriction-modification with nanopore sequencing.</title>
        <authorList>
            <person name="Crits-Christoph A."/>
            <person name="Kang S.C."/>
            <person name="Lee H."/>
            <person name="Ostrov N."/>
        </authorList>
    </citation>
    <scope>NUCLEOTIDE SEQUENCE [LARGE SCALE GENOMIC DNA]</scope>
    <source>
        <strain evidence="2 3">ATCC 29145</strain>
    </source>
</reference>
<dbReference type="Gene3D" id="1.20.210.10">
    <property type="entry name" value="Cytochrome c oxidase-like, subunit I domain"/>
    <property type="match status" value="1"/>
</dbReference>
<protein>
    <recommendedName>
        <fullName evidence="4">NnrS family protein</fullName>
    </recommendedName>
</protein>